<dbReference type="SUPFAM" id="SSF52540">
    <property type="entry name" value="P-loop containing nucleoside triphosphate hydrolases"/>
    <property type="match status" value="1"/>
</dbReference>
<proteinExistence type="predicted"/>
<dbReference type="PANTHER" id="PTHR37816">
    <property type="entry name" value="YALI0E33011P"/>
    <property type="match status" value="1"/>
</dbReference>
<dbReference type="RefSeq" id="WP_084913888.1">
    <property type="nucleotide sequence ID" value="NZ_MTSA01000001.1"/>
</dbReference>
<evidence type="ECO:0000313" key="2">
    <source>
        <dbReference type="Proteomes" id="UP000195128"/>
    </source>
</evidence>
<sequence>MRIYITGASCAGVTTLGQNLAVQLGLRHADVDDYFWMPTNPPFTTKRPASERVPLIQQALGDEAWVLTGSCMVWGDALLTQVNLIVFVVTPTPVRLERLDAREKSRFGERIAPGGDMHEIHAGFREWASQYDNPDFSGRNRAWHERWLLGQASPVLQVDGTNSAEEMAAGVTRALSQAS</sequence>
<evidence type="ECO:0000313" key="1">
    <source>
        <dbReference type="EMBL" id="OUM09393.1"/>
    </source>
</evidence>
<dbReference type="EMBL" id="MTSA01000001">
    <property type="protein sequence ID" value="OUM09393.1"/>
    <property type="molecule type" value="Genomic_DNA"/>
</dbReference>
<gene>
    <name evidence="1" type="ORF">BW686_01495</name>
</gene>
<dbReference type="Gene3D" id="3.40.50.300">
    <property type="entry name" value="P-loop containing nucleotide triphosphate hydrolases"/>
    <property type="match status" value="1"/>
</dbReference>
<dbReference type="GO" id="GO:0016301">
    <property type="term" value="F:kinase activity"/>
    <property type="evidence" value="ECO:0007669"/>
    <property type="project" value="UniProtKB-KW"/>
</dbReference>
<dbReference type="InterPro" id="IPR027417">
    <property type="entry name" value="P-loop_NTPase"/>
</dbReference>
<keyword evidence="1" id="KW-0418">Kinase</keyword>
<protein>
    <submittedName>
        <fullName evidence="1">Adenylate kinase</fullName>
    </submittedName>
</protein>
<dbReference type="Proteomes" id="UP000195128">
    <property type="component" value="Unassembled WGS sequence"/>
</dbReference>
<comment type="caution">
    <text evidence="1">The sequence shown here is derived from an EMBL/GenBank/DDBJ whole genome shotgun (WGS) entry which is preliminary data.</text>
</comment>
<name>A0A244EXY6_PSESX</name>
<dbReference type="NCBIfam" id="NF004861">
    <property type="entry name" value="PRK06217.1"/>
    <property type="match status" value="1"/>
</dbReference>
<reference evidence="1 2" key="1">
    <citation type="submission" date="2017-01" db="EMBL/GenBank/DDBJ databases">
        <authorList>
            <person name="Mah S.A."/>
            <person name="Swanson W.J."/>
            <person name="Moy G.W."/>
            <person name="Vacquier V.D."/>
        </authorList>
    </citation>
    <scope>NUCLEOTIDE SEQUENCE [LARGE SCALE GENOMIC DNA]</scope>
    <source>
        <strain evidence="1">PDD-32b-74</strain>
    </source>
</reference>
<dbReference type="AlphaFoldDB" id="A0A244EXY6"/>
<dbReference type="InterPro" id="IPR052922">
    <property type="entry name" value="Cytidylate_Kinase-2"/>
</dbReference>
<organism evidence="1 2">
    <name type="scientific">Pseudomonas syringae</name>
    <dbReference type="NCBI Taxonomy" id="317"/>
    <lineage>
        <taxon>Bacteria</taxon>
        <taxon>Pseudomonadati</taxon>
        <taxon>Pseudomonadota</taxon>
        <taxon>Gammaproteobacteria</taxon>
        <taxon>Pseudomonadales</taxon>
        <taxon>Pseudomonadaceae</taxon>
        <taxon>Pseudomonas</taxon>
    </lineage>
</organism>
<dbReference type="PANTHER" id="PTHR37816:SF2">
    <property type="entry name" value="DNA TOPOLOGY MODULATION PROTEIN FLAR-RELATED PROTEIN"/>
    <property type="match status" value="1"/>
</dbReference>
<dbReference type="OrthoDB" id="5508973at2"/>
<accession>A0A244EXY6</accession>
<keyword evidence="1" id="KW-0808">Transferase</keyword>